<accession>A0ABR8N433</accession>
<name>A0ABR8N433_9BACL</name>
<dbReference type="Gene3D" id="1.25.10.10">
    <property type="entry name" value="Leucine-rich Repeat Variant"/>
    <property type="match status" value="1"/>
</dbReference>
<evidence type="ECO:0000313" key="2">
    <source>
        <dbReference type="Proteomes" id="UP000609346"/>
    </source>
</evidence>
<reference evidence="1 2" key="1">
    <citation type="submission" date="2020-09" db="EMBL/GenBank/DDBJ databases">
        <title>Paenibacillus sp. strain PR3 16S rRNA gene Genome sequencing and assembly.</title>
        <authorList>
            <person name="Kim J."/>
        </authorList>
    </citation>
    <scope>NUCLEOTIDE SEQUENCE [LARGE SCALE GENOMIC DNA]</scope>
    <source>
        <strain evidence="1 2">PR3</strain>
    </source>
</reference>
<organism evidence="1 2">
    <name type="scientific">Paenibacillus terricola</name>
    <dbReference type="NCBI Taxonomy" id="2763503"/>
    <lineage>
        <taxon>Bacteria</taxon>
        <taxon>Bacillati</taxon>
        <taxon>Bacillota</taxon>
        <taxon>Bacilli</taxon>
        <taxon>Bacillales</taxon>
        <taxon>Paenibacillaceae</taxon>
        <taxon>Paenibacillus</taxon>
    </lineage>
</organism>
<protein>
    <submittedName>
        <fullName evidence="1">HEAT repeat domain-containing protein</fullName>
    </submittedName>
</protein>
<dbReference type="Proteomes" id="UP000609346">
    <property type="component" value="Unassembled WGS sequence"/>
</dbReference>
<sequence length="135" mass="16056">MITSADEFYHLRTSEKQEEYLRAAWDEATIEVWHEVLAKYPDMSFWVAHNKTVPLEVLRALCDHPEWRVRSIIASKNKISEDIQMILVKDNESLVRSSLARNKKATLKILQMLINDEDEEIREIVKKRIEENNYR</sequence>
<dbReference type="InterPro" id="IPR016024">
    <property type="entry name" value="ARM-type_fold"/>
</dbReference>
<dbReference type="InterPro" id="IPR011989">
    <property type="entry name" value="ARM-like"/>
</dbReference>
<keyword evidence="2" id="KW-1185">Reference proteome</keyword>
<gene>
    <name evidence="1" type="ORF">H8B09_29765</name>
</gene>
<dbReference type="EMBL" id="JACXZA010000014">
    <property type="protein sequence ID" value="MBD3922932.1"/>
    <property type="molecule type" value="Genomic_DNA"/>
</dbReference>
<comment type="caution">
    <text evidence="1">The sequence shown here is derived from an EMBL/GenBank/DDBJ whole genome shotgun (WGS) entry which is preliminary data.</text>
</comment>
<evidence type="ECO:0000313" key="1">
    <source>
        <dbReference type="EMBL" id="MBD3922932.1"/>
    </source>
</evidence>
<dbReference type="SUPFAM" id="SSF48371">
    <property type="entry name" value="ARM repeat"/>
    <property type="match status" value="1"/>
</dbReference>
<proteinExistence type="predicted"/>
<dbReference type="RefSeq" id="WP_191207222.1">
    <property type="nucleotide sequence ID" value="NZ_JACXZA010000014.1"/>
</dbReference>